<sequence length="124" mass="13427">MVTFHQPFSGFSVVDVPASLAFYRDVLGLDAREGEMGIGRIHLGHDHVVIAYPKGDDHVPATFTVLNLPVDDVGEAVAELTAAGLEFLRYEGSPQDEHGVMRGYGPDIAWFTDPSGNVFSVIAR</sequence>
<proteinExistence type="predicted"/>
<organism evidence="2 3">
    <name type="scientific">Aeromicrobium alkaliterrae</name>
    <dbReference type="NCBI Taxonomy" id="302168"/>
    <lineage>
        <taxon>Bacteria</taxon>
        <taxon>Bacillati</taxon>
        <taxon>Actinomycetota</taxon>
        <taxon>Actinomycetes</taxon>
        <taxon>Propionibacteriales</taxon>
        <taxon>Nocardioidaceae</taxon>
        <taxon>Aeromicrobium</taxon>
    </lineage>
</organism>
<dbReference type="Gene3D" id="3.10.180.10">
    <property type="entry name" value="2,3-Dihydroxybiphenyl 1,2-Dioxygenase, domain 1"/>
    <property type="match status" value="1"/>
</dbReference>
<dbReference type="InterPro" id="IPR029068">
    <property type="entry name" value="Glyas_Bleomycin-R_OHBP_Dase"/>
</dbReference>
<dbReference type="RefSeq" id="WP_344198011.1">
    <property type="nucleotide sequence ID" value="NZ_BAAAME010000002.1"/>
</dbReference>
<comment type="caution">
    <text evidence="2">The sequence shown here is derived from an EMBL/GenBank/DDBJ whole genome shotgun (WGS) entry which is preliminary data.</text>
</comment>
<name>A0ABP4VKB8_9ACTN</name>
<evidence type="ECO:0000313" key="3">
    <source>
        <dbReference type="Proteomes" id="UP001501057"/>
    </source>
</evidence>
<feature type="domain" description="VOC" evidence="1">
    <location>
        <begin position="3"/>
        <end position="124"/>
    </location>
</feature>
<evidence type="ECO:0000259" key="1">
    <source>
        <dbReference type="PROSITE" id="PS51819"/>
    </source>
</evidence>
<dbReference type="PROSITE" id="PS51819">
    <property type="entry name" value="VOC"/>
    <property type="match status" value="1"/>
</dbReference>
<reference evidence="3" key="1">
    <citation type="journal article" date="2019" name="Int. J. Syst. Evol. Microbiol.">
        <title>The Global Catalogue of Microorganisms (GCM) 10K type strain sequencing project: providing services to taxonomists for standard genome sequencing and annotation.</title>
        <authorList>
            <consortium name="The Broad Institute Genomics Platform"/>
            <consortium name="The Broad Institute Genome Sequencing Center for Infectious Disease"/>
            <person name="Wu L."/>
            <person name="Ma J."/>
        </authorList>
    </citation>
    <scope>NUCLEOTIDE SEQUENCE [LARGE SCALE GENOMIC DNA]</scope>
    <source>
        <strain evidence="3">JCM 13518</strain>
    </source>
</reference>
<accession>A0ABP4VKB8</accession>
<dbReference type="EMBL" id="BAAAME010000002">
    <property type="protein sequence ID" value="GAA1729915.1"/>
    <property type="molecule type" value="Genomic_DNA"/>
</dbReference>
<protein>
    <recommendedName>
        <fullName evidence="1">VOC domain-containing protein</fullName>
    </recommendedName>
</protein>
<keyword evidence="3" id="KW-1185">Reference proteome</keyword>
<dbReference type="Pfam" id="PF00903">
    <property type="entry name" value="Glyoxalase"/>
    <property type="match status" value="1"/>
</dbReference>
<dbReference type="InterPro" id="IPR037523">
    <property type="entry name" value="VOC_core"/>
</dbReference>
<dbReference type="InterPro" id="IPR004360">
    <property type="entry name" value="Glyas_Fos-R_dOase_dom"/>
</dbReference>
<dbReference type="Proteomes" id="UP001501057">
    <property type="component" value="Unassembled WGS sequence"/>
</dbReference>
<dbReference type="CDD" id="cd06587">
    <property type="entry name" value="VOC"/>
    <property type="match status" value="1"/>
</dbReference>
<evidence type="ECO:0000313" key="2">
    <source>
        <dbReference type="EMBL" id="GAA1729915.1"/>
    </source>
</evidence>
<dbReference type="SUPFAM" id="SSF54593">
    <property type="entry name" value="Glyoxalase/Bleomycin resistance protein/Dihydroxybiphenyl dioxygenase"/>
    <property type="match status" value="1"/>
</dbReference>
<gene>
    <name evidence="2" type="ORF">GCM10009710_08130</name>
</gene>